<dbReference type="HOGENOM" id="CLU_2071936_0_0_7"/>
<accession>E0UV21</accession>
<reference evidence="3" key="1">
    <citation type="journal article" date="2010" name="Stand. Genomic Sci.">
        <title>Complete genome sequence of Sulfurimonas autotrophica type strain (OK10).</title>
        <authorList>
            <person name="Sikorski J."/>
            <person name="Munk C."/>
            <person name="Lapidus A."/>
            <person name="Djao O."/>
            <person name="Lucas S."/>
            <person name="Glavina Del Rio T."/>
            <person name="Nolan M."/>
            <person name="Tice H."/>
            <person name="Han C."/>
            <person name="Cheng J."/>
            <person name="Tapia R."/>
            <person name="Goodwin L."/>
            <person name="Pitluck S."/>
            <person name="Liolios K."/>
            <person name="Ivanova N."/>
            <person name="Mavromatis K."/>
            <person name="Mikhailova N."/>
            <person name="Pati A."/>
            <person name="Sims D."/>
            <person name="Meincke L."/>
            <person name="Brettin T."/>
            <person name="Detter J."/>
            <person name="Chen A."/>
            <person name="Palaniappan K."/>
            <person name="Land M."/>
            <person name="Hauser L."/>
            <person name="Chang Y."/>
            <person name="Jeffries C."/>
            <person name="Rohde M."/>
            <person name="Lang E."/>
            <person name="Spring S."/>
            <person name="Goker M."/>
            <person name="Woyke T."/>
            <person name="Bristow J."/>
            <person name="Eisen J."/>
            <person name="Markowitz V."/>
            <person name="Hugenholtz P."/>
            <person name="Kyrpides N."/>
            <person name="Klenk H."/>
        </authorList>
    </citation>
    <scope>NUCLEOTIDE SEQUENCE [LARGE SCALE GENOMIC DNA]</scope>
    <source>
        <strain evidence="3">ATCC BAA-671 / DSM 16294 / JCM 11897 / OK10</strain>
    </source>
</reference>
<sequence length="118" mass="13825">MIKQTDYSKYINYALIAYAFSFPISKATTNFFEILVIILWILEGNWKEKLALYKENLLSVTIALLIGFSLLSILWHGNAEITLRYVEKYRHLLIIFVSYWVDNCLVYRGHSTSDIYSS</sequence>
<protein>
    <submittedName>
        <fullName evidence="2">Uncharacterized protein</fullName>
    </submittedName>
</protein>
<dbReference type="AlphaFoldDB" id="E0UV21"/>
<keyword evidence="1" id="KW-0812">Transmembrane</keyword>
<name>E0UV21_SULAO</name>
<proteinExistence type="predicted"/>
<gene>
    <name evidence="2" type="ordered locus">Saut_1556</name>
</gene>
<dbReference type="KEGG" id="sua:Saut_1556"/>
<keyword evidence="1" id="KW-0472">Membrane</keyword>
<evidence type="ECO:0000313" key="2">
    <source>
        <dbReference type="EMBL" id="ADN09603.1"/>
    </source>
</evidence>
<dbReference type="STRING" id="563040.Saut_1556"/>
<evidence type="ECO:0000256" key="1">
    <source>
        <dbReference type="SAM" id="Phobius"/>
    </source>
</evidence>
<dbReference type="RefSeq" id="WP_013327356.1">
    <property type="nucleotide sequence ID" value="NC_014506.1"/>
</dbReference>
<organism evidence="2 3">
    <name type="scientific">Sulfurimonas autotrophica (strain ATCC BAA-671 / DSM 16294 / JCM 11897 / OK10)</name>
    <dbReference type="NCBI Taxonomy" id="563040"/>
    <lineage>
        <taxon>Bacteria</taxon>
        <taxon>Pseudomonadati</taxon>
        <taxon>Campylobacterota</taxon>
        <taxon>Epsilonproteobacteria</taxon>
        <taxon>Campylobacterales</taxon>
        <taxon>Sulfurimonadaceae</taxon>
        <taxon>Sulfurimonas</taxon>
    </lineage>
</organism>
<dbReference type="EMBL" id="CP002205">
    <property type="protein sequence ID" value="ADN09603.1"/>
    <property type="molecule type" value="Genomic_DNA"/>
</dbReference>
<keyword evidence="3" id="KW-1185">Reference proteome</keyword>
<keyword evidence="1" id="KW-1133">Transmembrane helix</keyword>
<feature type="transmembrane region" description="Helical" evidence="1">
    <location>
        <begin position="57"/>
        <end position="77"/>
    </location>
</feature>
<evidence type="ECO:0000313" key="3">
    <source>
        <dbReference type="Proteomes" id="UP000007803"/>
    </source>
</evidence>
<dbReference type="Proteomes" id="UP000007803">
    <property type="component" value="Chromosome"/>
</dbReference>
<feature type="transmembrane region" description="Helical" evidence="1">
    <location>
        <begin position="12"/>
        <end position="42"/>
    </location>
</feature>
<dbReference type="eggNOG" id="COG3307">
    <property type="taxonomic scope" value="Bacteria"/>
</dbReference>